<organism evidence="3 5">
    <name type="scientific">Phytophthora fragariae</name>
    <dbReference type="NCBI Taxonomy" id="53985"/>
    <lineage>
        <taxon>Eukaryota</taxon>
        <taxon>Sar</taxon>
        <taxon>Stramenopiles</taxon>
        <taxon>Oomycota</taxon>
        <taxon>Peronosporomycetes</taxon>
        <taxon>Peronosporales</taxon>
        <taxon>Peronosporaceae</taxon>
        <taxon>Phytophthora</taxon>
    </lineage>
</organism>
<dbReference type="EMBL" id="QXGD01001431">
    <property type="protein sequence ID" value="KAE9206280.1"/>
    <property type="molecule type" value="Genomic_DNA"/>
</dbReference>
<dbReference type="OrthoDB" id="104766at2759"/>
<accession>A0A6A3XVE8</accession>
<dbReference type="EMBL" id="QXGB01001970">
    <property type="protein sequence ID" value="KAE9183139.1"/>
    <property type="molecule type" value="Genomic_DNA"/>
</dbReference>
<feature type="transmembrane region" description="Helical" evidence="1">
    <location>
        <begin position="133"/>
        <end position="153"/>
    </location>
</feature>
<evidence type="ECO:0000256" key="1">
    <source>
        <dbReference type="SAM" id="Phobius"/>
    </source>
</evidence>
<evidence type="ECO:0000313" key="4">
    <source>
        <dbReference type="Proteomes" id="UP000433483"/>
    </source>
</evidence>
<protein>
    <submittedName>
        <fullName evidence="3">Uncharacterized protein</fullName>
    </submittedName>
</protein>
<reference evidence="4 5" key="1">
    <citation type="submission" date="2018-08" db="EMBL/GenBank/DDBJ databases">
        <title>Genomic investigation of the strawberry pathogen Phytophthora fragariae indicates pathogenicity is determined by transcriptional variation in three key races.</title>
        <authorList>
            <person name="Adams T.M."/>
            <person name="Armitage A.D."/>
            <person name="Sobczyk M.K."/>
            <person name="Bates H.J."/>
            <person name="Dunwell J.M."/>
            <person name="Nellist C.F."/>
            <person name="Harrison R.J."/>
        </authorList>
    </citation>
    <scope>NUCLEOTIDE SEQUENCE [LARGE SCALE GENOMIC DNA]</scope>
    <source>
        <strain evidence="3 5">BC-1</strain>
        <strain evidence="2 4">NOV-27</strain>
    </source>
</reference>
<comment type="caution">
    <text evidence="3">The sequence shown here is derived from an EMBL/GenBank/DDBJ whole genome shotgun (WGS) entry which is preliminary data.</text>
</comment>
<keyword evidence="1" id="KW-1133">Transmembrane helix</keyword>
<keyword evidence="1" id="KW-0812">Transmembrane</keyword>
<dbReference type="AlphaFoldDB" id="A0A6A3XVE8"/>
<name>A0A6A3XVE8_9STRA</name>
<evidence type="ECO:0000313" key="2">
    <source>
        <dbReference type="EMBL" id="KAE9183139.1"/>
    </source>
</evidence>
<sequence length="241" mass="26195">MAYVLSARQGFTFDDAPAIVITAYSARFGRHGLSIMHCKRADRAARLRAGSGDANFVMNFGRSVTPPPAPACTTYFDLLGAVQGLASFANANWHEPMAHFLYRVREFATANMGADPANTPCRVERTLHEVNQFLGVAFAPLALLMAGLLYGSVADRILLRRNAPDRPGGIPSVICRIIPRNEAGHETCLKFFAGGMYEGGTREVCAAQGLTQTWSGELPAALKVFISKRFGSRRGSQNRRS</sequence>
<dbReference type="Proteomes" id="UP000433483">
    <property type="component" value="Unassembled WGS sequence"/>
</dbReference>
<gene>
    <name evidence="3" type="ORF">PF002_g20058</name>
    <name evidence="2" type="ORF">PF005_g22211</name>
</gene>
<keyword evidence="4" id="KW-1185">Reference proteome</keyword>
<dbReference type="Proteomes" id="UP000440367">
    <property type="component" value="Unassembled WGS sequence"/>
</dbReference>
<evidence type="ECO:0000313" key="5">
    <source>
        <dbReference type="Proteomes" id="UP000440367"/>
    </source>
</evidence>
<evidence type="ECO:0000313" key="3">
    <source>
        <dbReference type="EMBL" id="KAE9206280.1"/>
    </source>
</evidence>
<proteinExistence type="predicted"/>
<keyword evidence="1" id="KW-0472">Membrane</keyword>